<evidence type="ECO:0008006" key="10">
    <source>
        <dbReference type="Google" id="ProtNLM"/>
    </source>
</evidence>
<evidence type="ECO:0000256" key="3">
    <source>
        <dbReference type="ARBA" id="ARBA00022617"/>
    </source>
</evidence>
<keyword evidence="4" id="KW-0479">Metal-binding</keyword>
<dbReference type="Pfam" id="PF00067">
    <property type="entry name" value="p450"/>
    <property type="match status" value="2"/>
</dbReference>
<evidence type="ECO:0000313" key="8">
    <source>
        <dbReference type="EMBL" id="KAK4558217.1"/>
    </source>
</evidence>
<dbReference type="GO" id="GO:0016705">
    <property type="term" value="F:oxidoreductase activity, acting on paired donors, with incorporation or reduction of molecular oxygen"/>
    <property type="evidence" value="ECO:0007669"/>
    <property type="project" value="InterPro"/>
</dbReference>
<protein>
    <recommendedName>
        <fullName evidence="10">Cytochrome P450</fullName>
    </recommendedName>
</protein>
<reference evidence="8 9" key="1">
    <citation type="journal article" date="2023" name="G3 (Bethesda)">
        <title>A haplotype-resolved chromosome-scale genome for Quercus rubra L. provides insights into the genetics of adaptive traits for red oak species.</title>
        <authorList>
            <person name="Kapoor B."/>
            <person name="Jenkins J."/>
            <person name="Schmutz J."/>
            <person name="Zhebentyayeva T."/>
            <person name="Kuelheim C."/>
            <person name="Coggeshall M."/>
            <person name="Heim C."/>
            <person name="Lasky J.R."/>
            <person name="Leites L."/>
            <person name="Islam-Faridi N."/>
            <person name="Romero-Severson J."/>
            <person name="DeLeo V.L."/>
            <person name="Lucas S.M."/>
            <person name="Lazic D."/>
            <person name="Gailing O."/>
            <person name="Carlson J."/>
            <person name="Staton M."/>
        </authorList>
    </citation>
    <scope>NUCLEOTIDE SEQUENCE [LARGE SCALE GENOMIC DNA]</scope>
    <source>
        <strain evidence="8">Pseudo-F2</strain>
    </source>
</reference>
<evidence type="ECO:0000313" key="9">
    <source>
        <dbReference type="Proteomes" id="UP001324115"/>
    </source>
</evidence>
<keyword evidence="5" id="KW-0560">Oxidoreductase</keyword>
<proteinExistence type="inferred from homology"/>
<dbReference type="GO" id="GO:0005506">
    <property type="term" value="F:iron ion binding"/>
    <property type="evidence" value="ECO:0007669"/>
    <property type="project" value="InterPro"/>
</dbReference>
<gene>
    <name evidence="8" type="ORF">RGQ29_007826</name>
</gene>
<dbReference type="PANTHER" id="PTHR24296">
    <property type="entry name" value="CYTOCHROME P450"/>
    <property type="match status" value="1"/>
</dbReference>
<name>A0AAN7DYG2_QUERU</name>
<evidence type="ECO:0000256" key="6">
    <source>
        <dbReference type="ARBA" id="ARBA00023004"/>
    </source>
</evidence>
<evidence type="ECO:0000256" key="1">
    <source>
        <dbReference type="ARBA" id="ARBA00001971"/>
    </source>
</evidence>
<evidence type="ECO:0000256" key="7">
    <source>
        <dbReference type="ARBA" id="ARBA00023033"/>
    </source>
</evidence>
<organism evidence="8 9">
    <name type="scientific">Quercus rubra</name>
    <name type="common">Northern red oak</name>
    <name type="synonym">Quercus borealis</name>
    <dbReference type="NCBI Taxonomy" id="3512"/>
    <lineage>
        <taxon>Eukaryota</taxon>
        <taxon>Viridiplantae</taxon>
        <taxon>Streptophyta</taxon>
        <taxon>Embryophyta</taxon>
        <taxon>Tracheophyta</taxon>
        <taxon>Spermatophyta</taxon>
        <taxon>Magnoliopsida</taxon>
        <taxon>eudicotyledons</taxon>
        <taxon>Gunneridae</taxon>
        <taxon>Pentapetalae</taxon>
        <taxon>rosids</taxon>
        <taxon>fabids</taxon>
        <taxon>Fagales</taxon>
        <taxon>Fagaceae</taxon>
        <taxon>Quercus</taxon>
    </lineage>
</organism>
<keyword evidence="3" id="KW-0349">Heme</keyword>
<dbReference type="SUPFAM" id="SSF48264">
    <property type="entry name" value="Cytochrome P450"/>
    <property type="match status" value="1"/>
</dbReference>
<dbReference type="InterPro" id="IPR036396">
    <property type="entry name" value="Cyt_P450_sf"/>
</dbReference>
<dbReference type="GO" id="GO:0020037">
    <property type="term" value="F:heme binding"/>
    <property type="evidence" value="ECO:0007669"/>
    <property type="project" value="InterPro"/>
</dbReference>
<dbReference type="EMBL" id="JAXUIC010000012">
    <property type="protein sequence ID" value="KAK4558217.1"/>
    <property type="molecule type" value="Genomic_DNA"/>
</dbReference>
<keyword evidence="6" id="KW-0408">Iron</keyword>
<dbReference type="InterPro" id="IPR001128">
    <property type="entry name" value="Cyt_P450"/>
</dbReference>
<dbReference type="Proteomes" id="UP001324115">
    <property type="component" value="Unassembled WGS sequence"/>
</dbReference>
<dbReference type="AlphaFoldDB" id="A0AAN7DYG2"/>
<evidence type="ECO:0000256" key="5">
    <source>
        <dbReference type="ARBA" id="ARBA00023002"/>
    </source>
</evidence>
<comment type="caution">
    <text evidence="8">The sequence shown here is derived from an EMBL/GenBank/DDBJ whole genome shotgun (WGS) entry which is preliminary data.</text>
</comment>
<dbReference type="Gene3D" id="1.10.630.10">
    <property type="entry name" value="Cytochrome P450"/>
    <property type="match status" value="2"/>
</dbReference>
<comment type="similarity">
    <text evidence="2">Belongs to the cytochrome P450 family.</text>
</comment>
<keyword evidence="7" id="KW-0503">Monooxygenase</keyword>
<dbReference type="GO" id="GO:0004497">
    <property type="term" value="F:monooxygenase activity"/>
    <property type="evidence" value="ECO:0007669"/>
    <property type="project" value="UniProtKB-KW"/>
</dbReference>
<accession>A0AAN7DYG2</accession>
<sequence>MLPGLLQNLSNVHEYFAWLLKHNGGTFEFKGPWFTGMNFVLASDPMNVHNICSQNFSNYPKGPEFQEDFESLGDGIFSSDHDSWGFQRKLFHTLLKDKYKVEKGLIPILDHVSSLGIEVDLQDVFQRFTFDSVCLTVLGHDPNCLSIEFPNVAHSKAFNEMEENSFYRHFLQRKLQIGSEKKLLHGWKVLDEFVYECISTKRKETLKKEDLKMDLFTTIVMEEQEGEMNGNITKSNKFLRDTAFNLLAAGRDTRYANPYAFFHILPFNQKTSLQSDILPSSHSIKLNTKMVLSLYSMGRLESIWGQDCLEFKPERWISEHGRIVHVPSFKFIPSNAGPRTCLGKDMTVIQMKIIASTIIWNYHVHMVEGHPFSPSFSIVLHMKHGLKVRICKRFV</sequence>
<keyword evidence="9" id="KW-1185">Reference proteome</keyword>
<comment type="cofactor">
    <cofactor evidence="1">
        <name>heme</name>
        <dbReference type="ChEBI" id="CHEBI:30413"/>
    </cofactor>
</comment>
<evidence type="ECO:0000256" key="2">
    <source>
        <dbReference type="ARBA" id="ARBA00010617"/>
    </source>
</evidence>
<evidence type="ECO:0000256" key="4">
    <source>
        <dbReference type="ARBA" id="ARBA00022723"/>
    </source>
</evidence>